<comment type="similarity">
    <text evidence="1">Belongs to the sigma-70 factor family. ECF subfamily.</text>
</comment>
<dbReference type="PANTHER" id="PTHR43133">
    <property type="entry name" value="RNA POLYMERASE ECF-TYPE SIGMA FACTO"/>
    <property type="match status" value="1"/>
</dbReference>
<evidence type="ECO:0000256" key="2">
    <source>
        <dbReference type="ARBA" id="ARBA00023015"/>
    </source>
</evidence>
<dbReference type="InterPro" id="IPR013324">
    <property type="entry name" value="RNA_pol_sigma_r3/r4-like"/>
</dbReference>
<keyword evidence="4" id="KW-0804">Transcription</keyword>
<comment type="caution">
    <text evidence="7">The sequence shown here is derived from an EMBL/GenBank/DDBJ whole genome shotgun (WGS) entry which is preliminary data.</text>
</comment>
<dbReference type="InterPro" id="IPR007627">
    <property type="entry name" value="RNA_pol_sigma70_r2"/>
</dbReference>
<evidence type="ECO:0000259" key="6">
    <source>
        <dbReference type="Pfam" id="PF08281"/>
    </source>
</evidence>
<dbReference type="CDD" id="cd06171">
    <property type="entry name" value="Sigma70_r4"/>
    <property type="match status" value="1"/>
</dbReference>
<organism evidence="7 8">
    <name type="scientific">Candidatus Wallbacteria bacterium HGW-Wallbacteria-1</name>
    <dbReference type="NCBI Taxonomy" id="2013854"/>
    <lineage>
        <taxon>Bacteria</taxon>
        <taxon>Candidatus Walliibacteriota</taxon>
    </lineage>
</organism>
<dbReference type="InterPro" id="IPR039425">
    <property type="entry name" value="RNA_pol_sigma-70-like"/>
</dbReference>
<evidence type="ECO:0000256" key="1">
    <source>
        <dbReference type="ARBA" id="ARBA00010641"/>
    </source>
</evidence>
<evidence type="ECO:0000313" key="7">
    <source>
        <dbReference type="EMBL" id="PKK89591.1"/>
    </source>
</evidence>
<dbReference type="AlphaFoldDB" id="A0A2N1PML5"/>
<dbReference type="Gene3D" id="1.10.1740.10">
    <property type="match status" value="1"/>
</dbReference>
<dbReference type="Proteomes" id="UP000233256">
    <property type="component" value="Unassembled WGS sequence"/>
</dbReference>
<name>A0A2N1PML5_9BACT</name>
<dbReference type="InterPro" id="IPR013249">
    <property type="entry name" value="RNA_pol_sigma70_r4_t2"/>
</dbReference>
<dbReference type="SUPFAM" id="SSF88659">
    <property type="entry name" value="Sigma3 and sigma4 domains of RNA polymerase sigma factors"/>
    <property type="match status" value="1"/>
</dbReference>
<proteinExistence type="inferred from homology"/>
<keyword evidence="3" id="KW-0731">Sigma factor</keyword>
<dbReference type="InterPro" id="IPR013325">
    <property type="entry name" value="RNA_pol_sigma_r2"/>
</dbReference>
<dbReference type="Pfam" id="PF08281">
    <property type="entry name" value="Sigma70_r4_2"/>
    <property type="match status" value="1"/>
</dbReference>
<feature type="domain" description="RNA polymerase sigma-70 region 2" evidence="5">
    <location>
        <begin position="29"/>
        <end position="96"/>
    </location>
</feature>
<gene>
    <name evidence="7" type="ORF">CVV64_13565</name>
</gene>
<dbReference type="GO" id="GO:0006352">
    <property type="term" value="P:DNA-templated transcription initiation"/>
    <property type="evidence" value="ECO:0007669"/>
    <property type="project" value="InterPro"/>
</dbReference>
<evidence type="ECO:0000259" key="5">
    <source>
        <dbReference type="Pfam" id="PF04542"/>
    </source>
</evidence>
<dbReference type="GO" id="GO:0003677">
    <property type="term" value="F:DNA binding"/>
    <property type="evidence" value="ECO:0007669"/>
    <property type="project" value="InterPro"/>
</dbReference>
<dbReference type="InterPro" id="IPR014284">
    <property type="entry name" value="RNA_pol_sigma-70_dom"/>
</dbReference>
<dbReference type="NCBIfam" id="TIGR02937">
    <property type="entry name" value="sigma70-ECF"/>
    <property type="match status" value="1"/>
</dbReference>
<reference evidence="7 8" key="1">
    <citation type="journal article" date="2017" name="ISME J.">
        <title>Potential for microbial H2 and metal transformations associated with novel bacteria and archaea in deep terrestrial subsurface sediments.</title>
        <authorList>
            <person name="Hernsdorf A.W."/>
            <person name="Amano Y."/>
            <person name="Miyakawa K."/>
            <person name="Ise K."/>
            <person name="Suzuki Y."/>
            <person name="Anantharaman K."/>
            <person name="Probst A."/>
            <person name="Burstein D."/>
            <person name="Thomas B.C."/>
            <person name="Banfield J.F."/>
        </authorList>
    </citation>
    <scope>NUCLEOTIDE SEQUENCE [LARGE SCALE GENOMIC DNA]</scope>
    <source>
        <strain evidence="7">HGW-Wallbacteria-1</strain>
    </source>
</reference>
<dbReference type="SUPFAM" id="SSF88946">
    <property type="entry name" value="Sigma2 domain of RNA polymerase sigma factors"/>
    <property type="match status" value="1"/>
</dbReference>
<dbReference type="EMBL" id="PGXC01000015">
    <property type="protein sequence ID" value="PKK89591.1"/>
    <property type="molecule type" value="Genomic_DNA"/>
</dbReference>
<dbReference type="InterPro" id="IPR036388">
    <property type="entry name" value="WH-like_DNA-bd_sf"/>
</dbReference>
<dbReference type="PANTHER" id="PTHR43133:SF51">
    <property type="entry name" value="RNA POLYMERASE SIGMA FACTOR"/>
    <property type="match status" value="1"/>
</dbReference>
<evidence type="ECO:0000313" key="8">
    <source>
        <dbReference type="Proteomes" id="UP000233256"/>
    </source>
</evidence>
<evidence type="ECO:0000256" key="4">
    <source>
        <dbReference type="ARBA" id="ARBA00023163"/>
    </source>
</evidence>
<evidence type="ECO:0000256" key="3">
    <source>
        <dbReference type="ARBA" id="ARBA00023082"/>
    </source>
</evidence>
<protein>
    <submittedName>
        <fullName evidence="7">RNA polymerase subunit sigma-24</fullName>
    </submittedName>
</protein>
<accession>A0A2N1PML5</accession>
<dbReference type="Gene3D" id="1.10.10.10">
    <property type="entry name" value="Winged helix-like DNA-binding domain superfamily/Winged helix DNA-binding domain"/>
    <property type="match status" value="1"/>
</dbReference>
<sequence length="192" mass="23109">MKNIYNNNFTDEELIKKAIDRDEMAFRALVDRYTKKVFNIVFRFLRDTEDSRDVTQEVFINLFKNLDRFDDNYKFSTWLYKIATNQALYRYRSRKKRNSVTSNYAEIPENDPVAIVCPEEETENRIRQEKIMNLVDCLEEKYKTTIILRHVLDLSYEEIQQIMQLPLGTVKTNLFRARAKLKSLMENEEFFA</sequence>
<dbReference type="Pfam" id="PF04542">
    <property type="entry name" value="Sigma70_r2"/>
    <property type="match status" value="1"/>
</dbReference>
<keyword evidence="2" id="KW-0805">Transcription regulation</keyword>
<feature type="domain" description="RNA polymerase sigma factor 70 region 4 type 2" evidence="6">
    <location>
        <begin position="129"/>
        <end position="181"/>
    </location>
</feature>
<dbReference type="GO" id="GO:0016987">
    <property type="term" value="F:sigma factor activity"/>
    <property type="evidence" value="ECO:0007669"/>
    <property type="project" value="UniProtKB-KW"/>
</dbReference>